<dbReference type="EMBL" id="JARPTX010000045">
    <property type="protein sequence ID" value="MDT2370732.1"/>
    <property type="molecule type" value="Genomic_DNA"/>
</dbReference>
<accession>A0AAW8RKM9</accession>
<comment type="caution">
    <text evidence="1">The sequence shown here is derived from an EMBL/GenBank/DDBJ whole genome shotgun (WGS) entry which is preliminary data.</text>
</comment>
<sequence>MKKMGKCILCEKYTELTKEHVPPKKSGNTGGKKTRTGNLDDFLKSDFTKGDFPKGIKRKPQGNVYYTG</sequence>
<proteinExistence type="predicted"/>
<evidence type="ECO:0000313" key="1">
    <source>
        <dbReference type="EMBL" id="MDT2370732.1"/>
    </source>
</evidence>
<reference evidence="1" key="1">
    <citation type="submission" date="2023-03" db="EMBL/GenBank/DDBJ databases">
        <authorList>
            <person name="Shen W."/>
            <person name="Cai J."/>
        </authorList>
    </citation>
    <scope>NUCLEOTIDE SEQUENCE</scope>
    <source>
        <strain evidence="1">B1010-2</strain>
    </source>
</reference>
<evidence type="ECO:0000313" key="2">
    <source>
        <dbReference type="Proteomes" id="UP001260956"/>
    </source>
</evidence>
<name>A0AAW8RKM9_ENTFC</name>
<dbReference type="Proteomes" id="UP001260956">
    <property type="component" value="Unassembled WGS sequence"/>
</dbReference>
<protein>
    <recommendedName>
        <fullName evidence="3">HNH endonuclease</fullName>
    </recommendedName>
</protein>
<evidence type="ECO:0008006" key="3">
    <source>
        <dbReference type="Google" id="ProtNLM"/>
    </source>
</evidence>
<organism evidence="1 2">
    <name type="scientific">Enterococcus faecium</name>
    <name type="common">Streptococcus faecium</name>
    <dbReference type="NCBI Taxonomy" id="1352"/>
    <lineage>
        <taxon>Bacteria</taxon>
        <taxon>Bacillati</taxon>
        <taxon>Bacillota</taxon>
        <taxon>Bacilli</taxon>
        <taxon>Lactobacillales</taxon>
        <taxon>Enterococcaceae</taxon>
        <taxon>Enterococcus</taxon>
    </lineage>
</organism>
<dbReference type="RefSeq" id="WP_010706118.1">
    <property type="nucleotide sequence ID" value="NZ_BTRN01000071.1"/>
</dbReference>
<dbReference type="AlphaFoldDB" id="A0AAW8RKM9"/>
<gene>
    <name evidence="1" type="ORF">P6Z85_11360</name>
</gene>